<dbReference type="EMBL" id="JAULSR010000001">
    <property type="protein sequence ID" value="KAK0636218.1"/>
    <property type="molecule type" value="Genomic_DNA"/>
</dbReference>
<evidence type="ECO:0000256" key="3">
    <source>
        <dbReference type="SAM" id="MobiDB-lite"/>
    </source>
</evidence>
<evidence type="ECO:0000256" key="1">
    <source>
        <dbReference type="ARBA" id="ARBA00023054"/>
    </source>
</evidence>
<feature type="compositionally biased region" description="Pro residues" evidence="3">
    <location>
        <begin position="429"/>
        <end position="445"/>
    </location>
</feature>
<evidence type="ECO:0000256" key="2">
    <source>
        <dbReference type="SAM" id="Coils"/>
    </source>
</evidence>
<dbReference type="GO" id="GO:0070319">
    <property type="term" value="C:Golgi to plasma membrane transport vesicle"/>
    <property type="evidence" value="ECO:0007669"/>
    <property type="project" value="TreeGrafter"/>
</dbReference>
<feature type="region of interest" description="Disordered" evidence="3">
    <location>
        <begin position="332"/>
        <end position="464"/>
    </location>
</feature>
<feature type="compositionally biased region" description="Low complexity" evidence="3">
    <location>
        <begin position="175"/>
        <end position="206"/>
    </location>
</feature>
<dbReference type="SUPFAM" id="SSF144284">
    <property type="entry name" value="Sec2 N-terminal region"/>
    <property type="match status" value="1"/>
</dbReference>
<keyword evidence="6" id="KW-1185">Reference proteome</keyword>
<dbReference type="AlphaFoldDB" id="A0AA40CG31"/>
<feature type="region of interest" description="Disordered" evidence="3">
    <location>
        <begin position="164"/>
        <end position="216"/>
    </location>
</feature>
<dbReference type="Proteomes" id="UP001174934">
    <property type="component" value="Unassembled WGS sequence"/>
</dbReference>
<feature type="region of interest" description="Disordered" evidence="3">
    <location>
        <begin position="76"/>
        <end position="145"/>
    </location>
</feature>
<accession>A0AA40CG31</accession>
<dbReference type="InterPro" id="IPR009449">
    <property type="entry name" value="Sec2_N"/>
</dbReference>
<evidence type="ECO:0000313" key="6">
    <source>
        <dbReference type="Proteomes" id="UP001174934"/>
    </source>
</evidence>
<dbReference type="Gene3D" id="6.10.140.910">
    <property type="match status" value="1"/>
</dbReference>
<feature type="domain" description="GDP/GTP exchange factor Sec2 N-terminal" evidence="4">
    <location>
        <begin position="241"/>
        <end position="315"/>
    </location>
</feature>
<evidence type="ECO:0000259" key="4">
    <source>
        <dbReference type="Pfam" id="PF06428"/>
    </source>
</evidence>
<gene>
    <name evidence="5" type="ORF">B0T17DRAFT_595754</name>
</gene>
<dbReference type="PANTHER" id="PTHR14430">
    <property type="entry name" value="RABIN3-RELATED"/>
    <property type="match status" value="1"/>
</dbReference>
<dbReference type="Pfam" id="PF06428">
    <property type="entry name" value="Sec2p"/>
    <property type="match status" value="1"/>
</dbReference>
<dbReference type="InterPro" id="IPR040351">
    <property type="entry name" value="RAB3IL/RAB3IP/Sec2"/>
</dbReference>
<feature type="compositionally biased region" description="Gly residues" evidence="3">
    <location>
        <begin position="334"/>
        <end position="348"/>
    </location>
</feature>
<feature type="coiled-coil region" evidence="2">
    <location>
        <begin position="275"/>
        <end position="331"/>
    </location>
</feature>
<dbReference type="PANTHER" id="PTHR14430:SF4">
    <property type="entry name" value="GDP_GTP EXCHANGE FACTOR SEC2 N-TERMINAL DOMAIN-CONTAINING PROTEIN"/>
    <property type="match status" value="1"/>
</dbReference>
<feature type="coiled-coil region" evidence="2">
    <location>
        <begin position="28"/>
        <end position="62"/>
    </location>
</feature>
<feature type="compositionally biased region" description="Low complexity" evidence="3">
    <location>
        <begin position="76"/>
        <end position="133"/>
    </location>
</feature>
<protein>
    <recommendedName>
        <fullName evidence="4">GDP/GTP exchange factor Sec2 N-terminal domain-containing protein</fullName>
    </recommendedName>
</protein>
<evidence type="ECO:0000313" key="5">
    <source>
        <dbReference type="EMBL" id="KAK0636218.1"/>
    </source>
</evidence>
<dbReference type="GO" id="GO:0006887">
    <property type="term" value="P:exocytosis"/>
    <property type="evidence" value="ECO:0007669"/>
    <property type="project" value="TreeGrafter"/>
</dbReference>
<organism evidence="5 6">
    <name type="scientific">Bombardia bombarda</name>
    <dbReference type="NCBI Taxonomy" id="252184"/>
    <lineage>
        <taxon>Eukaryota</taxon>
        <taxon>Fungi</taxon>
        <taxon>Dikarya</taxon>
        <taxon>Ascomycota</taxon>
        <taxon>Pezizomycotina</taxon>
        <taxon>Sordariomycetes</taxon>
        <taxon>Sordariomycetidae</taxon>
        <taxon>Sordariales</taxon>
        <taxon>Lasiosphaeriaceae</taxon>
        <taxon>Bombardia</taxon>
    </lineage>
</organism>
<dbReference type="GO" id="GO:0051286">
    <property type="term" value="C:cell tip"/>
    <property type="evidence" value="ECO:0007669"/>
    <property type="project" value="TreeGrafter"/>
</dbReference>
<feature type="compositionally biased region" description="Acidic residues" evidence="3">
    <location>
        <begin position="397"/>
        <end position="407"/>
    </location>
</feature>
<name>A0AA40CG31_9PEZI</name>
<keyword evidence="1 2" id="KW-0175">Coiled coil</keyword>
<reference evidence="5" key="1">
    <citation type="submission" date="2023-06" db="EMBL/GenBank/DDBJ databases">
        <title>Genome-scale phylogeny and comparative genomics of the fungal order Sordariales.</title>
        <authorList>
            <consortium name="Lawrence Berkeley National Laboratory"/>
            <person name="Hensen N."/>
            <person name="Bonometti L."/>
            <person name="Westerberg I."/>
            <person name="Brannstrom I.O."/>
            <person name="Guillou S."/>
            <person name="Cros-Aarteil S."/>
            <person name="Calhoun S."/>
            <person name="Haridas S."/>
            <person name="Kuo A."/>
            <person name="Mondo S."/>
            <person name="Pangilinan J."/>
            <person name="Riley R."/>
            <person name="LaButti K."/>
            <person name="Andreopoulos B."/>
            <person name="Lipzen A."/>
            <person name="Chen C."/>
            <person name="Yanf M."/>
            <person name="Daum C."/>
            <person name="Ng V."/>
            <person name="Clum A."/>
            <person name="Steindorff A."/>
            <person name="Ohm R."/>
            <person name="Martin F."/>
            <person name="Silar P."/>
            <person name="Natvig D."/>
            <person name="Lalanne C."/>
            <person name="Gautier V."/>
            <person name="Ament-velasquez S.L."/>
            <person name="Kruys A."/>
            <person name="Hutchinson M.I."/>
            <person name="Powell A.J."/>
            <person name="Barry K."/>
            <person name="Miller A.N."/>
            <person name="Grigoriev I.V."/>
            <person name="Debuchy R."/>
            <person name="Gladieux P."/>
            <person name="Thoren M.H."/>
            <person name="Johannesson H."/>
        </authorList>
    </citation>
    <scope>NUCLEOTIDE SEQUENCE</scope>
    <source>
        <strain evidence="5">SMH3391-2</strain>
    </source>
</reference>
<proteinExistence type="predicted"/>
<dbReference type="GO" id="GO:0005085">
    <property type="term" value="F:guanyl-nucleotide exchange factor activity"/>
    <property type="evidence" value="ECO:0007669"/>
    <property type="project" value="InterPro"/>
</dbReference>
<comment type="caution">
    <text evidence="5">The sequence shown here is derived from an EMBL/GenBank/DDBJ whole genome shotgun (WGS) entry which is preliminary data.</text>
</comment>
<sequence length="464" mass="49750">MTATTIAMTVTPAPCCPQCGFGLSLPPFEDTQAALLDAQQKIADLQAQVRLLNQKASAAVDRWADYEDELAQLRTQLSDSSAHSQSQQHSPTTISSSVPASPSKAAATSTNPSSLSGRTTISSSPSNNNNNNNPLPPPSPARTSFLPANAATRLSAFLSPRRSAPALKPLPLPPQQQQQQQQQQQARHGSYNNSNTTSRNNNSKNYPLGALSPSPFTNPNTNAYDITKLPIPLASPTPSTDELLEALSREQTLRLRAEGRLSDTSREVEELSVTLFEQANEMVAAERRARALLEERVETLERREAEKKKRLERLEGAMERIERVRKLLEETEGGWTGEKGGGDQGKGNRGSRRVEGNRGSTEVDGGNSRDVSKIEEEEEEDKGVLDDYYGGSSSDEERGDAEDEEEGVLVARQAPLPPPASAPASTPAPASPAPTAAGPPPSPPKPEVEQKSVLASVVEEAPGS</sequence>